<evidence type="ECO:0000256" key="3">
    <source>
        <dbReference type="ARBA" id="ARBA00022692"/>
    </source>
</evidence>
<evidence type="ECO:0000259" key="10">
    <source>
        <dbReference type="Pfam" id="PF00999"/>
    </source>
</evidence>
<keyword evidence="2" id="KW-0813">Transport</keyword>
<keyword evidence="7 9" id="KW-0472">Membrane</keyword>
<reference evidence="12" key="1">
    <citation type="submission" date="2017-02" db="UniProtKB">
        <authorList>
            <consortium name="WormBaseParasite"/>
        </authorList>
    </citation>
    <scope>IDENTIFICATION</scope>
</reference>
<keyword evidence="5" id="KW-0915">Sodium</keyword>
<evidence type="ECO:0000313" key="11">
    <source>
        <dbReference type="Proteomes" id="UP000036681"/>
    </source>
</evidence>
<evidence type="ECO:0000313" key="12">
    <source>
        <dbReference type="WBParaSite" id="ALUE_0002222201-mRNA-1"/>
    </source>
</evidence>
<dbReference type="PANTHER" id="PTHR10110:SF92">
    <property type="entry name" value="NA(+)_H(+) EXCHANGER PROTEIN 2-RELATED"/>
    <property type="match status" value="1"/>
</dbReference>
<comment type="subcellular location">
    <subcellularLocation>
        <location evidence="1">Membrane</location>
        <topology evidence="1">Multi-pass membrane protein</topology>
    </subcellularLocation>
</comment>
<evidence type="ECO:0000256" key="4">
    <source>
        <dbReference type="ARBA" id="ARBA00022989"/>
    </source>
</evidence>
<dbReference type="GO" id="GO:0005886">
    <property type="term" value="C:plasma membrane"/>
    <property type="evidence" value="ECO:0007669"/>
    <property type="project" value="TreeGrafter"/>
</dbReference>
<sequence>MVFYRMMLAFTQMGAENIITTDYIYGFISFFVVAFGGIAVGLIWAFIASFVTKHTTNVKILNPIFVILCPYLAYLMCELFGLSSILG</sequence>
<protein>
    <submittedName>
        <fullName evidence="12">Na_H_Exchanger domain-containing protein</fullName>
    </submittedName>
</protein>
<keyword evidence="6" id="KW-0406">Ion transport</keyword>
<keyword evidence="4 9" id="KW-1133">Transmembrane helix</keyword>
<dbReference type="Pfam" id="PF00999">
    <property type="entry name" value="Na_H_Exchanger"/>
    <property type="match status" value="1"/>
</dbReference>
<proteinExistence type="predicted"/>
<evidence type="ECO:0000256" key="9">
    <source>
        <dbReference type="SAM" id="Phobius"/>
    </source>
</evidence>
<organism evidence="11 12">
    <name type="scientific">Ascaris lumbricoides</name>
    <name type="common">Giant roundworm</name>
    <dbReference type="NCBI Taxonomy" id="6252"/>
    <lineage>
        <taxon>Eukaryota</taxon>
        <taxon>Metazoa</taxon>
        <taxon>Ecdysozoa</taxon>
        <taxon>Nematoda</taxon>
        <taxon>Chromadorea</taxon>
        <taxon>Rhabditida</taxon>
        <taxon>Spirurina</taxon>
        <taxon>Ascaridomorpha</taxon>
        <taxon>Ascaridoidea</taxon>
        <taxon>Ascarididae</taxon>
        <taxon>Ascaris</taxon>
    </lineage>
</organism>
<keyword evidence="3 9" id="KW-0812">Transmembrane</keyword>
<evidence type="ECO:0000256" key="6">
    <source>
        <dbReference type="ARBA" id="ARBA00023065"/>
    </source>
</evidence>
<dbReference type="GO" id="GO:0015385">
    <property type="term" value="F:sodium:proton antiporter activity"/>
    <property type="evidence" value="ECO:0007669"/>
    <property type="project" value="InterPro"/>
</dbReference>
<accession>A0A0M3ITZ4</accession>
<dbReference type="PANTHER" id="PTHR10110">
    <property type="entry name" value="SODIUM/HYDROGEN EXCHANGER"/>
    <property type="match status" value="1"/>
</dbReference>
<evidence type="ECO:0000256" key="5">
    <source>
        <dbReference type="ARBA" id="ARBA00023053"/>
    </source>
</evidence>
<dbReference type="WBParaSite" id="ALUE_0002222201-mRNA-1">
    <property type="protein sequence ID" value="ALUE_0002222201-mRNA-1"/>
    <property type="gene ID" value="ALUE_0002222201"/>
</dbReference>
<name>A0A0M3ITZ4_ASCLU</name>
<dbReference type="Proteomes" id="UP000036681">
    <property type="component" value="Unplaced"/>
</dbReference>
<feature type="transmembrane region" description="Helical" evidence="9">
    <location>
        <begin position="23"/>
        <end position="52"/>
    </location>
</feature>
<evidence type="ECO:0000256" key="1">
    <source>
        <dbReference type="ARBA" id="ARBA00004141"/>
    </source>
</evidence>
<dbReference type="GO" id="GO:0015386">
    <property type="term" value="F:potassium:proton antiporter activity"/>
    <property type="evidence" value="ECO:0007669"/>
    <property type="project" value="TreeGrafter"/>
</dbReference>
<evidence type="ECO:0000256" key="8">
    <source>
        <dbReference type="ARBA" id="ARBA00023201"/>
    </source>
</evidence>
<dbReference type="InterPro" id="IPR018422">
    <property type="entry name" value="Cation/H_exchanger_CPA1"/>
</dbReference>
<feature type="domain" description="Cation/H+ exchanger transmembrane" evidence="10">
    <location>
        <begin position="1"/>
        <end position="87"/>
    </location>
</feature>
<evidence type="ECO:0000256" key="7">
    <source>
        <dbReference type="ARBA" id="ARBA00023136"/>
    </source>
</evidence>
<keyword evidence="8" id="KW-0739">Sodium transport</keyword>
<dbReference type="AlphaFoldDB" id="A0A0M3ITZ4"/>
<keyword evidence="11" id="KW-1185">Reference proteome</keyword>
<dbReference type="GO" id="GO:0098719">
    <property type="term" value="P:sodium ion import across plasma membrane"/>
    <property type="evidence" value="ECO:0007669"/>
    <property type="project" value="TreeGrafter"/>
</dbReference>
<dbReference type="GO" id="GO:0051453">
    <property type="term" value="P:regulation of intracellular pH"/>
    <property type="evidence" value="ECO:0007669"/>
    <property type="project" value="TreeGrafter"/>
</dbReference>
<feature type="transmembrane region" description="Helical" evidence="9">
    <location>
        <begin position="64"/>
        <end position="86"/>
    </location>
</feature>
<evidence type="ECO:0000256" key="2">
    <source>
        <dbReference type="ARBA" id="ARBA00022448"/>
    </source>
</evidence>
<dbReference type="InterPro" id="IPR006153">
    <property type="entry name" value="Cation/H_exchanger_TM"/>
</dbReference>